<feature type="region of interest" description="Disordered" evidence="1">
    <location>
        <begin position="62"/>
        <end position="84"/>
    </location>
</feature>
<evidence type="ECO:0000313" key="2">
    <source>
        <dbReference type="Proteomes" id="UP000887574"/>
    </source>
</evidence>
<accession>A0A915D7J7</accession>
<name>A0A915D7J7_9BILA</name>
<sequence>MVTVVTTGHEKIRVTVCLAGRSDGKKMLPYVLVKRKRPVPAIVNQFKGKLIINWSGSTTHGLMKPAVRGTRKSSSIKTSRMTRF</sequence>
<feature type="compositionally biased region" description="Polar residues" evidence="1">
    <location>
        <begin position="72"/>
        <end position="84"/>
    </location>
</feature>
<dbReference type="AlphaFoldDB" id="A0A915D7J7"/>
<evidence type="ECO:0000313" key="3">
    <source>
        <dbReference type="WBParaSite" id="jg16376"/>
    </source>
</evidence>
<proteinExistence type="predicted"/>
<protein>
    <submittedName>
        <fullName evidence="3">Transposase</fullName>
    </submittedName>
</protein>
<keyword evidence="2" id="KW-1185">Reference proteome</keyword>
<organism evidence="2 3">
    <name type="scientific">Ditylenchus dipsaci</name>
    <dbReference type="NCBI Taxonomy" id="166011"/>
    <lineage>
        <taxon>Eukaryota</taxon>
        <taxon>Metazoa</taxon>
        <taxon>Ecdysozoa</taxon>
        <taxon>Nematoda</taxon>
        <taxon>Chromadorea</taxon>
        <taxon>Rhabditida</taxon>
        <taxon>Tylenchina</taxon>
        <taxon>Tylenchomorpha</taxon>
        <taxon>Sphaerularioidea</taxon>
        <taxon>Anguinidae</taxon>
        <taxon>Anguininae</taxon>
        <taxon>Ditylenchus</taxon>
    </lineage>
</organism>
<reference evidence="3" key="1">
    <citation type="submission" date="2022-11" db="UniProtKB">
        <authorList>
            <consortium name="WormBaseParasite"/>
        </authorList>
    </citation>
    <scope>IDENTIFICATION</scope>
</reference>
<evidence type="ECO:0000256" key="1">
    <source>
        <dbReference type="SAM" id="MobiDB-lite"/>
    </source>
</evidence>
<dbReference type="Proteomes" id="UP000887574">
    <property type="component" value="Unplaced"/>
</dbReference>
<dbReference type="WBParaSite" id="jg16376">
    <property type="protein sequence ID" value="jg16376"/>
    <property type="gene ID" value="jg16376"/>
</dbReference>